<keyword evidence="4" id="KW-1185">Reference proteome</keyword>
<feature type="compositionally biased region" description="Basic and acidic residues" evidence="1">
    <location>
        <begin position="365"/>
        <end position="379"/>
    </location>
</feature>
<proteinExistence type="predicted"/>
<dbReference type="OrthoDB" id="7424185at2759"/>
<dbReference type="AlphaFoldDB" id="E0VI62"/>
<feature type="compositionally biased region" description="Polar residues" evidence="1">
    <location>
        <begin position="478"/>
        <end position="487"/>
    </location>
</feature>
<feature type="compositionally biased region" description="Polar residues" evidence="1">
    <location>
        <begin position="428"/>
        <end position="465"/>
    </location>
</feature>
<feature type="region of interest" description="Disordered" evidence="1">
    <location>
        <begin position="357"/>
        <end position="400"/>
    </location>
</feature>
<evidence type="ECO:0000313" key="4">
    <source>
        <dbReference type="Proteomes" id="UP000009046"/>
    </source>
</evidence>
<dbReference type="InParanoid" id="E0VI62"/>
<dbReference type="eggNOG" id="ENOG502QV0T">
    <property type="taxonomic scope" value="Eukaryota"/>
</dbReference>
<accession>E0VI62</accession>
<dbReference type="EMBL" id="AAZO01002553">
    <property type="status" value="NOT_ANNOTATED_CDS"/>
    <property type="molecule type" value="Genomic_DNA"/>
</dbReference>
<sequence length="502" mass="54084">MRRASFTGISSGGGPNEPLIVVEESDGIAEEEEDDSKSSPPDTSTINQYLLTPWRDTRKRSLPTPSCTSGITASQVRRLSERGGEGSGPTPIEQAFLATLSQAPTPMPGTRRHSVVTISKAPHLPSLFGRNRRESIAAFGSGLPGLPLRRDSVISQTRGSLTSINSSGSSFNLHLDIMDDITEAKAKAKERRKMSRTQSKDFQEENDSSADILKPTTSKPLDGKKKDLDLSNLMRSGSTKRSPGPGIVCTNTDLISIMSPLTSSAQEICGIGEKDVPTLITNPNTGSPTTQQKTILDKKRKLFKDRSNSFDVGSSPGTILGPASWFVKRHQPIAKKGDVEKEKSQILVTFTDEKQKVHTSLVNKQPERTKSFKLNDSKKSSSSSSSTTTSTGSSNQDRVNQVVWDNRSGSLVDPHLIGSAIEVFLNKKTSNNNEQPTSPITKSPVQVKETITNPATTPPSKSWFNSDKETSGGGDGSGANTESATETCDTSICSTLKDLFVK</sequence>
<dbReference type="HOGENOM" id="CLU_038012_0_0_1"/>
<reference evidence="3" key="3">
    <citation type="submission" date="2021-02" db="UniProtKB">
        <authorList>
            <consortium name="EnsemblMetazoa"/>
        </authorList>
    </citation>
    <scope>IDENTIFICATION</scope>
    <source>
        <strain evidence="3">USDA</strain>
    </source>
</reference>
<reference evidence="2" key="2">
    <citation type="submission" date="2007-04" db="EMBL/GenBank/DDBJ databases">
        <title>The genome of the human body louse.</title>
        <authorList>
            <consortium name="The Human Body Louse Genome Consortium"/>
            <person name="Kirkness E."/>
            <person name="Walenz B."/>
            <person name="Hass B."/>
            <person name="Bruggner R."/>
            <person name="Strausberg R."/>
        </authorList>
    </citation>
    <scope>NUCLEOTIDE SEQUENCE</scope>
    <source>
        <strain evidence="2">USDA</strain>
    </source>
</reference>
<feature type="compositionally biased region" description="Polar residues" evidence="1">
    <location>
        <begin position="63"/>
        <end position="75"/>
    </location>
</feature>
<dbReference type="CTD" id="8237766"/>
<dbReference type="KEGG" id="phu:Phum_PHUM221190"/>
<reference evidence="2" key="1">
    <citation type="submission" date="2007-04" db="EMBL/GenBank/DDBJ databases">
        <title>Annotation of Pediculus humanus corporis strain USDA.</title>
        <authorList>
            <person name="Kirkness E."/>
            <person name="Hannick L."/>
            <person name="Hass B."/>
            <person name="Bruggner R."/>
            <person name="Lawson D."/>
            <person name="Bidwell S."/>
            <person name="Joardar V."/>
            <person name="Caler E."/>
            <person name="Walenz B."/>
            <person name="Inman J."/>
            <person name="Schobel S."/>
            <person name="Galinsky K."/>
            <person name="Amedeo P."/>
            <person name="Strausberg R."/>
        </authorList>
    </citation>
    <scope>NUCLEOTIDE SEQUENCE</scope>
    <source>
        <strain evidence="2">USDA</strain>
    </source>
</reference>
<feature type="compositionally biased region" description="Low complexity" evidence="1">
    <location>
        <begin position="380"/>
        <end position="394"/>
    </location>
</feature>
<feature type="region of interest" description="Disordered" evidence="1">
    <location>
        <begin position="428"/>
        <end position="487"/>
    </location>
</feature>
<evidence type="ECO:0000313" key="3">
    <source>
        <dbReference type="EnsemblMetazoa" id="PHUM221190-PA"/>
    </source>
</evidence>
<feature type="compositionally biased region" description="Acidic residues" evidence="1">
    <location>
        <begin position="23"/>
        <end position="35"/>
    </location>
</feature>
<dbReference type="Proteomes" id="UP000009046">
    <property type="component" value="Unassembled WGS sequence"/>
</dbReference>
<gene>
    <name evidence="3" type="primary">8237766</name>
    <name evidence="2" type="ORF">Phum_PHUM221190</name>
</gene>
<protein>
    <submittedName>
        <fullName evidence="2 3">Uncharacterized protein</fullName>
    </submittedName>
</protein>
<dbReference type="OMA" id="NWFSKGD"/>
<dbReference type="RefSeq" id="XP_002425806.1">
    <property type="nucleotide sequence ID" value="XM_002425761.1"/>
</dbReference>
<dbReference type="EnsemblMetazoa" id="PHUM221190-RA">
    <property type="protein sequence ID" value="PHUM221190-PA"/>
    <property type="gene ID" value="PHUM221190"/>
</dbReference>
<dbReference type="EMBL" id="DS235184">
    <property type="protein sequence ID" value="EEB13068.1"/>
    <property type="molecule type" value="Genomic_DNA"/>
</dbReference>
<dbReference type="GeneID" id="8237766"/>
<feature type="region of interest" description="Disordered" evidence="1">
    <location>
        <begin position="187"/>
        <end position="245"/>
    </location>
</feature>
<feature type="region of interest" description="Disordered" evidence="1">
    <location>
        <begin position="1"/>
        <end position="92"/>
    </location>
</feature>
<name>E0VI62_PEDHC</name>
<evidence type="ECO:0000256" key="1">
    <source>
        <dbReference type="SAM" id="MobiDB-lite"/>
    </source>
</evidence>
<dbReference type="VEuPathDB" id="VectorBase:PHUM221190"/>
<organism>
    <name type="scientific">Pediculus humanus subsp. corporis</name>
    <name type="common">Body louse</name>
    <dbReference type="NCBI Taxonomy" id="121224"/>
    <lineage>
        <taxon>Eukaryota</taxon>
        <taxon>Metazoa</taxon>
        <taxon>Ecdysozoa</taxon>
        <taxon>Arthropoda</taxon>
        <taxon>Hexapoda</taxon>
        <taxon>Insecta</taxon>
        <taxon>Pterygota</taxon>
        <taxon>Neoptera</taxon>
        <taxon>Paraneoptera</taxon>
        <taxon>Psocodea</taxon>
        <taxon>Troctomorpha</taxon>
        <taxon>Phthiraptera</taxon>
        <taxon>Anoplura</taxon>
        <taxon>Pediculidae</taxon>
        <taxon>Pediculus</taxon>
    </lineage>
</organism>
<evidence type="ECO:0000313" key="2">
    <source>
        <dbReference type="EMBL" id="EEB13068.1"/>
    </source>
</evidence>